<dbReference type="GO" id="GO:0008198">
    <property type="term" value="F:ferrous iron binding"/>
    <property type="evidence" value="ECO:0007669"/>
    <property type="project" value="TreeGrafter"/>
</dbReference>
<evidence type="ECO:0000256" key="2">
    <source>
        <dbReference type="ARBA" id="ARBA00022723"/>
    </source>
</evidence>
<dbReference type="Proteomes" id="UP000654075">
    <property type="component" value="Unassembled WGS sequence"/>
</dbReference>
<evidence type="ECO:0000256" key="1">
    <source>
        <dbReference type="ARBA" id="ARBA00001961"/>
    </source>
</evidence>
<evidence type="ECO:0000313" key="8">
    <source>
        <dbReference type="EMBL" id="CAE8620877.1"/>
    </source>
</evidence>
<keyword evidence="4" id="KW-0223">Dioxygenase</keyword>
<accession>A0A813G2X0</accession>
<evidence type="ECO:0000259" key="7">
    <source>
        <dbReference type="PROSITE" id="PS51471"/>
    </source>
</evidence>
<comment type="cofactor">
    <cofactor evidence="1">
        <name>L-ascorbate</name>
        <dbReference type="ChEBI" id="CHEBI:38290"/>
    </cofactor>
</comment>
<feature type="domain" description="Fe2OG dioxygenase" evidence="7">
    <location>
        <begin position="185"/>
        <end position="288"/>
    </location>
</feature>
<comment type="caution">
    <text evidence="8">The sequence shown here is derived from an EMBL/GenBank/DDBJ whole genome shotgun (WGS) entry which is preliminary data.</text>
</comment>
<keyword evidence="2" id="KW-0479">Metal-binding</keyword>
<evidence type="ECO:0000256" key="4">
    <source>
        <dbReference type="ARBA" id="ARBA00022964"/>
    </source>
</evidence>
<evidence type="ECO:0000256" key="3">
    <source>
        <dbReference type="ARBA" id="ARBA00022896"/>
    </source>
</evidence>
<dbReference type="GO" id="GO:0031418">
    <property type="term" value="F:L-ascorbic acid binding"/>
    <property type="evidence" value="ECO:0007669"/>
    <property type="project" value="UniProtKB-KW"/>
</dbReference>
<organism evidence="8 9">
    <name type="scientific">Polarella glacialis</name>
    <name type="common">Dinoflagellate</name>
    <dbReference type="NCBI Taxonomy" id="89957"/>
    <lineage>
        <taxon>Eukaryota</taxon>
        <taxon>Sar</taxon>
        <taxon>Alveolata</taxon>
        <taxon>Dinophyceae</taxon>
        <taxon>Suessiales</taxon>
        <taxon>Suessiaceae</taxon>
        <taxon>Polarella</taxon>
    </lineage>
</organism>
<evidence type="ECO:0000256" key="6">
    <source>
        <dbReference type="ARBA" id="ARBA00023004"/>
    </source>
</evidence>
<dbReference type="PANTHER" id="PTHR12907">
    <property type="entry name" value="EGL NINE HOMOLOG-RELATED"/>
    <property type="match status" value="1"/>
</dbReference>
<dbReference type="OrthoDB" id="76265at2759"/>
<dbReference type="EMBL" id="CAJNNV010027599">
    <property type="protein sequence ID" value="CAE8620877.1"/>
    <property type="molecule type" value="Genomic_DNA"/>
</dbReference>
<dbReference type="InterPro" id="IPR044862">
    <property type="entry name" value="Pro_4_hyd_alph_FE2OG_OXY"/>
</dbReference>
<sequence length="373" mass="41386">MTALLPLGVFVVGCESNSDILAWELEQRSEWKHPSAELSRLLREACFTQLPRPGSWREPPLLQRVAAALATHHFAVLDDFLPIELVRDFRSAAGRLHKEHMHHGTVHVGRTTAYDAMEMAHENLAGVAEESQRWAARGDFLVNIAEGDPREPIMCRLTEELDALVSRLKEGGFEGGPREVSARLQAATLREDIMVAVYPGATRGRYLRHVDDGRFAVLTCLFYLNEGWEESDGGHLRLYMPGRSSKDIKADILPVANRLVLFWSNEDNPHEVLSTLRDRFAMTVWYIDAAQSLEKFGLEKLAPSRGERLNPVAPLTLVEVLRLCGQAARGEGAPLGAGLWGGSVADPDLDLDSVADRILQRRALQVPAGIHVS</sequence>
<protein>
    <recommendedName>
        <fullName evidence="7">Fe2OG dioxygenase domain-containing protein</fullName>
    </recommendedName>
</protein>
<dbReference type="InterPro" id="IPR006620">
    <property type="entry name" value="Pro_4_hyd_alph"/>
</dbReference>
<dbReference type="InterPro" id="IPR051559">
    <property type="entry name" value="HIF_prolyl_hydroxylases"/>
</dbReference>
<reference evidence="8" key="1">
    <citation type="submission" date="2021-02" db="EMBL/GenBank/DDBJ databases">
        <authorList>
            <person name="Dougan E. K."/>
            <person name="Rhodes N."/>
            <person name="Thang M."/>
            <person name="Chan C."/>
        </authorList>
    </citation>
    <scope>NUCLEOTIDE SEQUENCE</scope>
</reference>
<dbReference type="AlphaFoldDB" id="A0A813G2X0"/>
<evidence type="ECO:0000313" key="9">
    <source>
        <dbReference type="Proteomes" id="UP000654075"/>
    </source>
</evidence>
<keyword evidence="9" id="KW-1185">Reference proteome</keyword>
<dbReference type="Pfam" id="PF13640">
    <property type="entry name" value="2OG-FeII_Oxy_3"/>
    <property type="match status" value="1"/>
</dbReference>
<dbReference type="Gene3D" id="2.60.120.620">
    <property type="entry name" value="q2cbj1_9rhob like domain"/>
    <property type="match status" value="1"/>
</dbReference>
<dbReference type="GO" id="GO:0031543">
    <property type="term" value="F:peptidyl-proline dioxygenase activity"/>
    <property type="evidence" value="ECO:0007669"/>
    <property type="project" value="TreeGrafter"/>
</dbReference>
<keyword evidence="6" id="KW-0408">Iron</keyword>
<proteinExistence type="predicted"/>
<dbReference type="PANTHER" id="PTHR12907:SF26">
    <property type="entry name" value="HIF PROLYL HYDROXYLASE, ISOFORM C"/>
    <property type="match status" value="1"/>
</dbReference>
<evidence type="ECO:0000256" key="5">
    <source>
        <dbReference type="ARBA" id="ARBA00023002"/>
    </source>
</evidence>
<dbReference type="InterPro" id="IPR005123">
    <property type="entry name" value="Oxoglu/Fe-dep_dioxygenase_dom"/>
</dbReference>
<gene>
    <name evidence="8" type="ORF">PGLA1383_LOCUS38404</name>
</gene>
<dbReference type="GO" id="GO:0071456">
    <property type="term" value="P:cellular response to hypoxia"/>
    <property type="evidence" value="ECO:0007669"/>
    <property type="project" value="TreeGrafter"/>
</dbReference>
<dbReference type="PROSITE" id="PS51471">
    <property type="entry name" value="FE2OG_OXY"/>
    <property type="match status" value="1"/>
</dbReference>
<dbReference type="SMART" id="SM00702">
    <property type="entry name" value="P4Hc"/>
    <property type="match status" value="1"/>
</dbReference>
<keyword evidence="5" id="KW-0560">Oxidoreductase</keyword>
<name>A0A813G2X0_POLGL</name>
<keyword evidence="3" id="KW-0847">Vitamin C</keyword>